<feature type="compositionally biased region" description="Pro residues" evidence="1">
    <location>
        <begin position="1"/>
        <end position="14"/>
    </location>
</feature>
<feature type="compositionally biased region" description="Basic and acidic residues" evidence="1">
    <location>
        <begin position="147"/>
        <end position="170"/>
    </location>
</feature>
<feature type="compositionally biased region" description="Basic and acidic residues" evidence="1">
    <location>
        <begin position="319"/>
        <end position="329"/>
    </location>
</feature>
<feature type="compositionally biased region" description="Polar residues" evidence="1">
    <location>
        <begin position="749"/>
        <end position="761"/>
    </location>
</feature>
<reference evidence="2 3" key="1">
    <citation type="journal article" date="2020" name="G3 (Bethesda)">
        <title>Improved Reference Genome for Cyclotella cryptica CCMP332, a Model for Cell Wall Morphogenesis, Salinity Adaptation, and Lipid Production in Diatoms (Bacillariophyta).</title>
        <authorList>
            <person name="Roberts W.R."/>
            <person name="Downey K.M."/>
            <person name="Ruck E.C."/>
            <person name="Traller J.C."/>
            <person name="Alverson A.J."/>
        </authorList>
    </citation>
    <scope>NUCLEOTIDE SEQUENCE [LARGE SCALE GENOMIC DNA]</scope>
    <source>
        <strain evidence="2 3">CCMP332</strain>
    </source>
</reference>
<name>A0ABD3QWS8_9STRA</name>
<dbReference type="InterPro" id="IPR053259">
    <property type="entry name" value="Golvesin-related_Golgi"/>
</dbReference>
<feature type="compositionally biased region" description="Polar residues" evidence="1">
    <location>
        <begin position="111"/>
        <end position="122"/>
    </location>
</feature>
<organism evidence="2 3">
    <name type="scientific">Cyclotella cryptica</name>
    <dbReference type="NCBI Taxonomy" id="29204"/>
    <lineage>
        <taxon>Eukaryota</taxon>
        <taxon>Sar</taxon>
        <taxon>Stramenopiles</taxon>
        <taxon>Ochrophyta</taxon>
        <taxon>Bacillariophyta</taxon>
        <taxon>Coscinodiscophyceae</taxon>
        <taxon>Thalassiosirophycidae</taxon>
        <taxon>Stephanodiscales</taxon>
        <taxon>Stephanodiscaceae</taxon>
        <taxon>Cyclotella</taxon>
    </lineage>
</organism>
<feature type="region of interest" description="Disordered" evidence="1">
    <location>
        <begin position="255"/>
        <end position="297"/>
    </location>
</feature>
<protein>
    <recommendedName>
        <fullName evidence="4">Sulfotransferase domain-containing protein</fullName>
    </recommendedName>
</protein>
<feature type="region of interest" description="Disordered" evidence="1">
    <location>
        <begin position="317"/>
        <end position="365"/>
    </location>
</feature>
<dbReference type="Pfam" id="PF03567">
    <property type="entry name" value="Sulfotransfer_2"/>
    <property type="match status" value="1"/>
</dbReference>
<feature type="compositionally biased region" description="Polar residues" evidence="1">
    <location>
        <begin position="654"/>
        <end position="663"/>
    </location>
</feature>
<dbReference type="EMBL" id="JABMIG020000006">
    <property type="protein sequence ID" value="KAL3804694.1"/>
    <property type="molecule type" value="Genomic_DNA"/>
</dbReference>
<accession>A0ABD3QWS8</accession>
<sequence>MRALQRPPPPPQEPPSQSDEFLRNNAQPTNSSRGRRDAPATESKDHVSRQGRFNQNNFGYPDIMYDGQYSSDESESPIPAGKNNCGDQNSRISREPPTNSDVDGWRKHTSRSSTQPASSVQKQDPPDEAAKSCGIDNQRAVNNRIIRSYDRYGDHGQNWVDRKTTNHDASGKSTRAGSNSSPRDYLSSNLSASKVLHSKRIFAKDYPLLDHEEDLYEKYQDEMFHKQPLVQQQTISSQYGQFNIAPLIEMSPFHGKKSKKQMHGQYSNKQQRLDDYKWQSKPSTGRYSHRDHDENKDVVEQDIDGLLDEISDAGKHRKAHEELYNRNDEQEYETDDDSDDYDEERPLRRSSSSSSLHIRRSTAPNVLSRTEKCLNHTLALVIGLLSLVFIRDHTPWWKRYQSRVAMEKYENEMTVDPMKVYNTNDDDSTHARDHDPLNLYNEVTAGKRISDRPAEKSLHHGFMDENYENRPAGTNSGLATAKKAGVKDKNKDQDQETAAFLASVTHSSGTSKRASTASEIEKSKSTEANTRPKKIIPPPPPETKNRTDNSLASSPLNNLDSEGYSYNNGASTSTSMVGVDWYNSEEAKQEDIMSTSSASFATYHTPNTVGEETMVTFYNSGNSESTSMFERHDYLGDSSGETGDVSPKTDDQHANVNTVSYENTRGPGVNEVTSLNGADPKPQVSANSFGSGSSGIVSKSVSSGKGSSHETTSRVEGGTYSEIIDLEELYLDQSAKIKSQSHGPRPEAHSSTIESSSAFDQSMTTQDVKSVYKDSFYRWNHPFRHDGTEEMNGGIDVPVFWRIPRAASGVMEATMSYCYGLALASALGAGFEDETLRKIKVPAGAVFVNVDVSTPAGIARAAEMNLGSSRVADVISSPFIYETTSIFQGISESGKCFTLLRHPVDRAVSQYHFYHKEESSTNPNTAQYQGMTIDEYADAVAENNWMVRFLTNKRAGALSWHDLEAAKEVFGRKCLVGLVDKAEESIRRYERFFHWDKRISDLSQKENCLKNTLSKHDKRQEHPTYDGSEAWELLRKKNEYDVLLYEYAENLYSQQSILYENFG</sequence>
<keyword evidence="3" id="KW-1185">Reference proteome</keyword>
<gene>
    <name evidence="2" type="ORF">HJC23_008509</name>
</gene>
<feature type="region of interest" description="Disordered" evidence="1">
    <location>
        <begin position="1"/>
        <end position="187"/>
    </location>
</feature>
<evidence type="ECO:0008006" key="4">
    <source>
        <dbReference type="Google" id="ProtNLM"/>
    </source>
</evidence>
<dbReference type="Gene3D" id="3.40.50.300">
    <property type="entry name" value="P-loop containing nucleotide triphosphate hydrolases"/>
    <property type="match status" value="1"/>
</dbReference>
<evidence type="ECO:0000313" key="3">
    <source>
        <dbReference type="Proteomes" id="UP001516023"/>
    </source>
</evidence>
<dbReference type="PANTHER" id="PTHR32301:SF6">
    <property type="entry name" value="GOLVESIN-RELATED"/>
    <property type="match status" value="1"/>
</dbReference>
<evidence type="ECO:0000313" key="2">
    <source>
        <dbReference type="EMBL" id="KAL3804694.1"/>
    </source>
</evidence>
<dbReference type="PANTHER" id="PTHR32301">
    <property type="entry name" value="COUNTIN RECEPTOR CNR3-RELATED"/>
    <property type="match status" value="1"/>
</dbReference>
<feature type="compositionally biased region" description="Polar residues" evidence="1">
    <location>
        <begin position="171"/>
        <end position="187"/>
    </location>
</feature>
<feature type="region of interest" description="Disordered" evidence="1">
    <location>
        <begin position="737"/>
        <end position="761"/>
    </location>
</feature>
<dbReference type="Proteomes" id="UP001516023">
    <property type="component" value="Unassembled WGS sequence"/>
</dbReference>
<feature type="compositionally biased region" description="Basic and acidic residues" evidence="1">
    <location>
        <begin position="485"/>
        <end position="494"/>
    </location>
</feature>
<comment type="caution">
    <text evidence="2">The sequence shown here is derived from an EMBL/GenBank/DDBJ whole genome shotgun (WGS) entry which is preliminary data.</text>
</comment>
<feature type="compositionally biased region" description="Basic and acidic residues" evidence="1">
    <location>
        <begin position="34"/>
        <end position="48"/>
    </location>
</feature>
<feature type="region of interest" description="Disordered" evidence="1">
    <location>
        <begin position="461"/>
        <end position="567"/>
    </location>
</feature>
<feature type="compositionally biased region" description="Acidic residues" evidence="1">
    <location>
        <begin position="330"/>
        <end position="343"/>
    </location>
</feature>
<feature type="compositionally biased region" description="Polar residues" evidence="1">
    <location>
        <begin position="504"/>
        <end position="518"/>
    </location>
</feature>
<dbReference type="SUPFAM" id="SSF52540">
    <property type="entry name" value="P-loop containing nucleoside triphosphate hydrolases"/>
    <property type="match status" value="1"/>
</dbReference>
<proteinExistence type="predicted"/>
<feature type="compositionally biased region" description="Polar residues" evidence="1">
    <location>
        <begin position="85"/>
        <end position="101"/>
    </location>
</feature>
<dbReference type="InterPro" id="IPR027417">
    <property type="entry name" value="P-loop_NTPase"/>
</dbReference>
<evidence type="ECO:0000256" key="1">
    <source>
        <dbReference type="SAM" id="MobiDB-lite"/>
    </source>
</evidence>
<feature type="compositionally biased region" description="Low complexity" evidence="1">
    <location>
        <begin position="688"/>
        <end position="706"/>
    </location>
</feature>
<feature type="compositionally biased region" description="Basic and acidic residues" evidence="1">
    <location>
        <begin position="288"/>
        <end position="297"/>
    </location>
</feature>
<dbReference type="InterPro" id="IPR005331">
    <property type="entry name" value="Sulfotransferase"/>
</dbReference>
<dbReference type="AlphaFoldDB" id="A0ABD3QWS8"/>
<feature type="region of interest" description="Disordered" evidence="1">
    <location>
        <begin position="633"/>
        <end position="719"/>
    </location>
</feature>
<feature type="compositionally biased region" description="Polar residues" evidence="1">
    <location>
        <begin position="548"/>
        <end position="567"/>
    </location>
</feature>